<comment type="caution">
    <text evidence="2">The sequence shown here is derived from an EMBL/GenBank/DDBJ whole genome shotgun (WGS) entry which is preliminary data.</text>
</comment>
<protein>
    <submittedName>
        <fullName evidence="2">Uncharacterized protein</fullName>
    </submittedName>
</protein>
<name>A0A3N2QU68_9RHOB</name>
<dbReference type="AlphaFoldDB" id="A0A3N2QU68"/>
<keyword evidence="1" id="KW-1133">Transmembrane helix</keyword>
<reference evidence="2 3" key="1">
    <citation type="submission" date="2018-10" db="EMBL/GenBank/DDBJ databases">
        <title>Histidinibacterium lentulum gen. nov., sp. nov., a marine bacterium from the culture broth of Picochlorum sp. 122.</title>
        <authorList>
            <person name="Wang G."/>
        </authorList>
    </citation>
    <scope>NUCLEOTIDE SEQUENCE [LARGE SCALE GENOMIC DNA]</scope>
    <source>
        <strain evidence="2 3">B17</strain>
    </source>
</reference>
<feature type="transmembrane region" description="Helical" evidence="1">
    <location>
        <begin position="108"/>
        <end position="127"/>
    </location>
</feature>
<keyword evidence="3" id="KW-1185">Reference proteome</keyword>
<gene>
    <name evidence="2" type="ORF">EAT49_16795</name>
</gene>
<evidence type="ECO:0000313" key="2">
    <source>
        <dbReference type="EMBL" id="ROT98595.1"/>
    </source>
</evidence>
<evidence type="ECO:0000313" key="3">
    <source>
        <dbReference type="Proteomes" id="UP000268016"/>
    </source>
</evidence>
<keyword evidence="1" id="KW-0472">Membrane</keyword>
<evidence type="ECO:0000256" key="1">
    <source>
        <dbReference type="SAM" id="Phobius"/>
    </source>
</evidence>
<organism evidence="2 3">
    <name type="scientific">Histidinibacterium lentulum</name>
    <dbReference type="NCBI Taxonomy" id="2480588"/>
    <lineage>
        <taxon>Bacteria</taxon>
        <taxon>Pseudomonadati</taxon>
        <taxon>Pseudomonadota</taxon>
        <taxon>Alphaproteobacteria</taxon>
        <taxon>Rhodobacterales</taxon>
        <taxon>Paracoccaceae</taxon>
        <taxon>Histidinibacterium</taxon>
    </lineage>
</organism>
<proteinExistence type="predicted"/>
<dbReference type="EMBL" id="RDRB01000009">
    <property type="protein sequence ID" value="ROT98595.1"/>
    <property type="molecule type" value="Genomic_DNA"/>
</dbReference>
<dbReference type="OrthoDB" id="7874179at2"/>
<dbReference type="Proteomes" id="UP000268016">
    <property type="component" value="Unassembled WGS sequence"/>
</dbReference>
<feature type="transmembrane region" description="Helical" evidence="1">
    <location>
        <begin position="12"/>
        <end position="31"/>
    </location>
</feature>
<keyword evidence="1" id="KW-0812">Transmembrane</keyword>
<feature type="transmembrane region" description="Helical" evidence="1">
    <location>
        <begin position="43"/>
        <end position="62"/>
    </location>
</feature>
<sequence>MSSFLQPDPIILVFIAAKQGVYLLLLLPLTLVRSVVASRAARAAGLVALTLCVLGLAARYLPEVLGVYQGPAFRAAGAWRNFGGGLGMNLAASAALIASAVLPGRRWWGIDVLHGLLLAGLLGLWVYSLV</sequence>
<dbReference type="RefSeq" id="WP_123643463.1">
    <property type="nucleotide sequence ID" value="NZ_ML119089.1"/>
</dbReference>
<accession>A0A3N2QU68</accession>
<feature type="transmembrane region" description="Helical" evidence="1">
    <location>
        <begin position="82"/>
        <end position="101"/>
    </location>
</feature>